<gene>
    <name evidence="1" type="ORF">D3795_10290</name>
</gene>
<dbReference type="KEGG" id="panm:D3795_10290"/>
<dbReference type="AlphaFoldDB" id="A0AA92EX23"/>
<name>A0AA92EX23_9GAMM</name>
<keyword evidence="2" id="KW-1185">Reference proteome</keyword>
<sequence length="269" mass="31220">MKDTQEFDGVNEALKYLITIITILSGLFFHATAEPIQVRVAAYEYPPYYSENMQSHLVGEIIDALNQMQREYHFTLEPIAPNARYDALSAEGCCDLMLFEDIAWGWRNQEIDLHVTEPLLIGRERFVTLKHLNRDQRFFETKGLRFGGIVGYHYPFAENEKDHRILEEKYGIYLGHSHEVNLQMLLNGRLDLIMLSDQYLAARVSKTVREQLLVSDKPYGVFNMATIINKNKKVDALRVERFITNLQKNGTLKTIFKRFHLKTASNNNS</sequence>
<reference evidence="1 2" key="1">
    <citation type="submission" date="2018-09" db="EMBL/GenBank/DDBJ databases">
        <title>Whole genome sequencing of Idiomarina andamanensis W-5T (LMG 29773T= JCM 31645T).</title>
        <authorList>
            <person name="Das S.K."/>
        </authorList>
    </citation>
    <scope>NUCLEOTIDE SEQUENCE [LARGE SCALE GENOMIC DNA]</scope>
    <source>
        <strain evidence="1 2">W-5T</strain>
    </source>
</reference>
<protein>
    <recommendedName>
        <fullName evidence="3">Solute-binding protein family 3/N-terminal domain-containing protein</fullName>
    </recommendedName>
</protein>
<dbReference type="RefSeq" id="WP_156268472.1">
    <property type="nucleotide sequence ID" value="NZ_CP032551.1"/>
</dbReference>
<proteinExistence type="predicted"/>
<organism evidence="1 2">
    <name type="scientific">Pseudidiomarina andamanensis</name>
    <dbReference type="NCBI Taxonomy" id="1940690"/>
    <lineage>
        <taxon>Bacteria</taxon>
        <taxon>Pseudomonadati</taxon>
        <taxon>Pseudomonadota</taxon>
        <taxon>Gammaproteobacteria</taxon>
        <taxon>Alteromonadales</taxon>
        <taxon>Idiomarinaceae</taxon>
        <taxon>Pseudidiomarina</taxon>
    </lineage>
</organism>
<evidence type="ECO:0008006" key="3">
    <source>
        <dbReference type="Google" id="ProtNLM"/>
    </source>
</evidence>
<accession>A0AA92EX23</accession>
<dbReference type="SUPFAM" id="SSF53850">
    <property type="entry name" value="Periplasmic binding protein-like II"/>
    <property type="match status" value="1"/>
</dbReference>
<evidence type="ECO:0000313" key="1">
    <source>
        <dbReference type="EMBL" id="QGT96519.1"/>
    </source>
</evidence>
<evidence type="ECO:0000313" key="2">
    <source>
        <dbReference type="Proteomes" id="UP000427820"/>
    </source>
</evidence>
<dbReference type="EMBL" id="CP032551">
    <property type="protein sequence ID" value="QGT96519.1"/>
    <property type="molecule type" value="Genomic_DNA"/>
</dbReference>
<dbReference type="Proteomes" id="UP000427820">
    <property type="component" value="Chromosome"/>
</dbReference>
<dbReference type="Gene3D" id="3.40.190.10">
    <property type="entry name" value="Periplasmic binding protein-like II"/>
    <property type="match status" value="2"/>
</dbReference>